<dbReference type="RefSeq" id="WP_162643637.1">
    <property type="nucleotide sequence ID" value="NZ_CP048286.1"/>
</dbReference>
<organism evidence="6 7">
    <name type="scientific">Paenibacillus rhizovicinus</name>
    <dbReference type="NCBI Taxonomy" id="2704463"/>
    <lineage>
        <taxon>Bacteria</taxon>
        <taxon>Bacillati</taxon>
        <taxon>Bacillota</taxon>
        <taxon>Bacilli</taxon>
        <taxon>Bacillales</taxon>
        <taxon>Paenibacillaceae</taxon>
        <taxon>Paenibacillus</taxon>
    </lineage>
</organism>
<evidence type="ECO:0000313" key="7">
    <source>
        <dbReference type="Proteomes" id="UP000479114"/>
    </source>
</evidence>
<accession>A0A6C0P560</accession>
<dbReference type="PANTHER" id="PTHR37326">
    <property type="entry name" value="BLL3975 PROTEIN"/>
    <property type="match status" value="1"/>
</dbReference>
<evidence type="ECO:0000256" key="4">
    <source>
        <dbReference type="ARBA" id="ARBA00022833"/>
    </source>
</evidence>
<evidence type="ECO:0000256" key="1">
    <source>
        <dbReference type="ARBA" id="ARBA00001947"/>
    </source>
</evidence>
<dbReference type="Gene3D" id="3.40.630.10">
    <property type="entry name" value="Zn peptidases"/>
    <property type="match status" value="1"/>
</dbReference>
<evidence type="ECO:0000256" key="3">
    <source>
        <dbReference type="ARBA" id="ARBA00022801"/>
    </source>
</evidence>
<dbReference type="InterPro" id="IPR053138">
    <property type="entry name" value="N-alpha-Ac-DABA_deacetylase"/>
</dbReference>
<gene>
    <name evidence="6" type="ORF">GZH47_24455</name>
</gene>
<dbReference type="InterPro" id="IPR055438">
    <property type="entry name" value="AstE_AspA_cat"/>
</dbReference>
<dbReference type="PANTHER" id="PTHR37326:SF1">
    <property type="entry name" value="BLL3975 PROTEIN"/>
    <property type="match status" value="1"/>
</dbReference>
<dbReference type="EMBL" id="CP048286">
    <property type="protein sequence ID" value="QHW33639.1"/>
    <property type="molecule type" value="Genomic_DNA"/>
</dbReference>
<keyword evidence="2" id="KW-0479">Metal-binding</keyword>
<dbReference type="GO" id="GO:0016788">
    <property type="term" value="F:hydrolase activity, acting on ester bonds"/>
    <property type="evidence" value="ECO:0007669"/>
    <property type="project" value="InterPro"/>
</dbReference>
<dbReference type="AlphaFoldDB" id="A0A6C0P560"/>
<sequence length="225" mass="25014">MRIIQHQLAIGTRHATPYYVIRGSIPGDTLVITAGIHGNERASILAAYRLLSNLKQGSLCLRRGTLVLVPIVNRSAYRRGIRGVPDLNRTFPRTKGQKASHSLSAAMFRLAANMKARWYIDLHEANGLSKVNRRFLGQTLIACPGSSEVPAVRRVVRRVNRSIASRRKQFSIRLSTLPGSGRHAAKHVLKAKAITVETCWSLPVVTRVRDQSRVIRNLLNEAGML</sequence>
<evidence type="ECO:0000313" key="6">
    <source>
        <dbReference type="EMBL" id="QHW33639.1"/>
    </source>
</evidence>
<comment type="cofactor">
    <cofactor evidence="1">
        <name>Zn(2+)</name>
        <dbReference type="ChEBI" id="CHEBI:29105"/>
    </cofactor>
</comment>
<protein>
    <submittedName>
        <fullName evidence="6">Deacylase</fullName>
    </submittedName>
</protein>
<evidence type="ECO:0000259" key="5">
    <source>
        <dbReference type="Pfam" id="PF24827"/>
    </source>
</evidence>
<name>A0A6C0P560_9BACL</name>
<keyword evidence="3" id="KW-0378">Hydrolase</keyword>
<dbReference type="SUPFAM" id="SSF53187">
    <property type="entry name" value="Zn-dependent exopeptidases"/>
    <property type="match status" value="1"/>
</dbReference>
<feature type="domain" description="Succinylglutamate desuccinylase/Aspartoacylase catalytic" evidence="5">
    <location>
        <begin position="26"/>
        <end position="126"/>
    </location>
</feature>
<dbReference type="KEGG" id="prz:GZH47_24455"/>
<dbReference type="Pfam" id="PF24827">
    <property type="entry name" value="AstE_AspA_cat"/>
    <property type="match status" value="1"/>
</dbReference>
<proteinExistence type="predicted"/>
<keyword evidence="7" id="KW-1185">Reference proteome</keyword>
<evidence type="ECO:0000256" key="2">
    <source>
        <dbReference type="ARBA" id="ARBA00022723"/>
    </source>
</evidence>
<keyword evidence="4" id="KW-0862">Zinc</keyword>
<reference evidence="6 7" key="1">
    <citation type="submission" date="2020-02" db="EMBL/GenBank/DDBJ databases">
        <title>Paenibacillus sp. nov., isolated from rhizosphere soil of tomato.</title>
        <authorList>
            <person name="Weon H.-Y."/>
            <person name="Lee S.A."/>
        </authorList>
    </citation>
    <scope>NUCLEOTIDE SEQUENCE [LARGE SCALE GENOMIC DNA]</scope>
    <source>
        <strain evidence="6 7">14171R-81</strain>
    </source>
</reference>
<dbReference type="Proteomes" id="UP000479114">
    <property type="component" value="Chromosome"/>
</dbReference>
<dbReference type="GO" id="GO:0046872">
    <property type="term" value="F:metal ion binding"/>
    <property type="evidence" value="ECO:0007669"/>
    <property type="project" value="UniProtKB-KW"/>
</dbReference>